<protein>
    <recommendedName>
        <fullName evidence="8">C2H2-type domain-containing protein</fullName>
    </recommendedName>
</protein>
<dbReference type="GO" id="GO:0005634">
    <property type="term" value="C:nucleus"/>
    <property type="evidence" value="ECO:0007669"/>
    <property type="project" value="UniProtKB-SubCell"/>
</dbReference>
<sequence>MDPGSSKDPRCPYCEKGHVGPCTFGTPQKQQQAEVSAGIIEPPETPKKHKNFLCEDCGKAFKTRRKLTQHKSIHSGEKRYTCEHCTKGFSSKFKLVRHMVVHSKVRDWECEACGTGFRRKDHLEAHLRQHCGERTLFPCQLCSKGLLDNLQIPSSIIYVNSLLMTLYTLKAIPGGRQWALAVTGLHESLCSGLHHAWAVSQKRFGWVMLGYQHSYVLRHSPVRTE</sequence>
<dbReference type="InterPro" id="IPR036236">
    <property type="entry name" value="Znf_C2H2_sf"/>
</dbReference>
<gene>
    <name evidence="9" type="ORF">NEZAVI_LOCUS3994</name>
</gene>
<dbReference type="GO" id="GO:0000981">
    <property type="term" value="F:DNA-binding transcription factor activity, RNA polymerase II-specific"/>
    <property type="evidence" value="ECO:0007669"/>
    <property type="project" value="TreeGrafter"/>
</dbReference>
<dbReference type="OrthoDB" id="3533395at2759"/>
<organism evidence="9 10">
    <name type="scientific">Nezara viridula</name>
    <name type="common">Southern green stink bug</name>
    <name type="synonym">Cimex viridulus</name>
    <dbReference type="NCBI Taxonomy" id="85310"/>
    <lineage>
        <taxon>Eukaryota</taxon>
        <taxon>Metazoa</taxon>
        <taxon>Ecdysozoa</taxon>
        <taxon>Arthropoda</taxon>
        <taxon>Hexapoda</taxon>
        <taxon>Insecta</taxon>
        <taxon>Pterygota</taxon>
        <taxon>Neoptera</taxon>
        <taxon>Paraneoptera</taxon>
        <taxon>Hemiptera</taxon>
        <taxon>Heteroptera</taxon>
        <taxon>Panheteroptera</taxon>
        <taxon>Pentatomomorpha</taxon>
        <taxon>Pentatomoidea</taxon>
        <taxon>Pentatomidae</taxon>
        <taxon>Pentatominae</taxon>
        <taxon>Nezara</taxon>
    </lineage>
</organism>
<evidence type="ECO:0000313" key="10">
    <source>
        <dbReference type="Proteomes" id="UP001152798"/>
    </source>
</evidence>
<evidence type="ECO:0000259" key="8">
    <source>
        <dbReference type="PROSITE" id="PS50157"/>
    </source>
</evidence>
<keyword evidence="4 7" id="KW-0863">Zinc-finger</keyword>
<keyword evidence="10" id="KW-1185">Reference proteome</keyword>
<dbReference type="Gene3D" id="3.30.160.60">
    <property type="entry name" value="Classic Zinc Finger"/>
    <property type="match status" value="3"/>
</dbReference>
<comment type="subcellular location">
    <subcellularLocation>
        <location evidence="1">Nucleus</location>
    </subcellularLocation>
</comment>
<dbReference type="GO" id="GO:0008270">
    <property type="term" value="F:zinc ion binding"/>
    <property type="evidence" value="ECO:0007669"/>
    <property type="project" value="UniProtKB-KW"/>
</dbReference>
<dbReference type="SUPFAM" id="SSF57667">
    <property type="entry name" value="beta-beta-alpha zinc fingers"/>
    <property type="match status" value="2"/>
</dbReference>
<dbReference type="PROSITE" id="PS00028">
    <property type="entry name" value="ZINC_FINGER_C2H2_1"/>
    <property type="match status" value="3"/>
</dbReference>
<keyword evidence="6" id="KW-0539">Nucleus</keyword>
<dbReference type="PANTHER" id="PTHR24394">
    <property type="entry name" value="ZINC FINGER PROTEIN"/>
    <property type="match status" value="1"/>
</dbReference>
<feature type="domain" description="C2H2-type" evidence="8">
    <location>
        <begin position="52"/>
        <end position="79"/>
    </location>
</feature>
<evidence type="ECO:0000256" key="6">
    <source>
        <dbReference type="ARBA" id="ARBA00023242"/>
    </source>
</evidence>
<evidence type="ECO:0000256" key="7">
    <source>
        <dbReference type="PROSITE-ProRule" id="PRU00042"/>
    </source>
</evidence>
<feature type="domain" description="C2H2-type" evidence="8">
    <location>
        <begin position="80"/>
        <end position="107"/>
    </location>
</feature>
<dbReference type="InterPro" id="IPR013087">
    <property type="entry name" value="Znf_C2H2_type"/>
</dbReference>
<dbReference type="SMART" id="SM00355">
    <property type="entry name" value="ZnF_C2H2"/>
    <property type="match status" value="3"/>
</dbReference>
<proteinExistence type="predicted"/>
<dbReference type="FunFam" id="3.30.160.60:FF:000478">
    <property type="entry name" value="Zinc finger protein 133"/>
    <property type="match status" value="1"/>
</dbReference>
<keyword evidence="2" id="KW-0479">Metal-binding</keyword>
<evidence type="ECO:0000313" key="9">
    <source>
        <dbReference type="EMBL" id="CAH1393297.1"/>
    </source>
</evidence>
<name>A0A9P0EDW2_NEZVI</name>
<dbReference type="Proteomes" id="UP001152798">
    <property type="component" value="Chromosome 2"/>
</dbReference>
<dbReference type="GO" id="GO:0048598">
    <property type="term" value="P:embryonic morphogenesis"/>
    <property type="evidence" value="ECO:0007669"/>
    <property type="project" value="UniProtKB-ARBA"/>
</dbReference>
<keyword evidence="3" id="KW-0677">Repeat</keyword>
<keyword evidence="5" id="KW-0862">Zinc</keyword>
<evidence type="ECO:0000256" key="5">
    <source>
        <dbReference type="ARBA" id="ARBA00022833"/>
    </source>
</evidence>
<reference evidence="9" key="1">
    <citation type="submission" date="2022-01" db="EMBL/GenBank/DDBJ databases">
        <authorList>
            <person name="King R."/>
        </authorList>
    </citation>
    <scope>NUCLEOTIDE SEQUENCE</scope>
</reference>
<evidence type="ECO:0000256" key="2">
    <source>
        <dbReference type="ARBA" id="ARBA00022723"/>
    </source>
</evidence>
<dbReference type="Pfam" id="PF00096">
    <property type="entry name" value="zf-C2H2"/>
    <property type="match status" value="2"/>
</dbReference>
<evidence type="ECO:0000256" key="4">
    <source>
        <dbReference type="ARBA" id="ARBA00022771"/>
    </source>
</evidence>
<dbReference type="Pfam" id="PF13894">
    <property type="entry name" value="zf-C2H2_4"/>
    <property type="match status" value="1"/>
</dbReference>
<dbReference type="AlphaFoldDB" id="A0A9P0EDW2"/>
<evidence type="ECO:0000256" key="3">
    <source>
        <dbReference type="ARBA" id="ARBA00022737"/>
    </source>
</evidence>
<dbReference type="PANTHER" id="PTHR24394:SF44">
    <property type="entry name" value="ZINC FINGER PROTEIN 271-LIKE"/>
    <property type="match status" value="1"/>
</dbReference>
<evidence type="ECO:0000256" key="1">
    <source>
        <dbReference type="ARBA" id="ARBA00004123"/>
    </source>
</evidence>
<feature type="domain" description="C2H2-type" evidence="8">
    <location>
        <begin position="108"/>
        <end position="135"/>
    </location>
</feature>
<dbReference type="PROSITE" id="PS50157">
    <property type="entry name" value="ZINC_FINGER_C2H2_2"/>
    <property type="match status" value="3"/>
</dbReference>
<dbReference type="EMBL" id="OV725078">
    <property type="protein sequence ID" value="CAH1393297.1"/>
    <property type="molecule type" value="Genomic_DNA"/>
</dbReference>
<dbReference type="FunFam" id="3.30.160.60:FF:000624">
    <property type="entry name" value="zinc finger protein 697"/>
    <property type="match status" value="1"/>
</dbReference>
<accession>A0A9P0EDW2</accession>
<dbReference type="FunFam" id="3.30.160.60:FF:000100">
    <property type="entry name" value="Zinc finger 45-like"/>
    <property type="match status" value="1"/>
</dbReference>